<evidence type="ECO:0000313" key="2">
    <source>
        <dbReference type="EMBL" id="KAG2211540.1"/>
    </source>
</evidence>
<evidence type="ECO:0000313" key="3">
    <source>
        <dbReference type="Proteomes" id="UP000650833"/>
    </source>
</evidence>
<accession>A0A8H7RJ94</accession>
<dbReference type="GO" id="GO:0005886">
    <property type="term" value="C:plasma membrane"/>
    <property type="evidence" value="ECO:0007669"/>
    <property type="project" value="InterPro"/>
</dbReference>
<name>A0A8H7RJ94_9FUNG</name>
<dbReference type="Proteomes" id="UP000650833">
    <property type="component" value="Unassembled WGS sequence"/>
</dbReference>
<dbReference type="GO" id="GO:0051285">
    <property type="term" value="C:cell cortex of cell tip"/>
    <property type="evidence" value="ECO:0007669"/>
    <property type="project" value="TreeGrafter"/>
</dbReference>
<keyword evidence="1" id="KW-0812">Transmembrane</keyword>
<dbReference type="PANTHER" id="PTHR28019">
    <property type="entry name" value="CELL MEMBRANE PROTEIN YLR413W-RELATED"/>
    <property type="match status" value="1"/>
</dbReference>
<dbReference type="OrthoDB" id="2354757at2759"/>
<dbReference type="InterPro" id="IPR009571">
    <property type="entry name" value="SUR7/Rim9-like_fungi"/>
</dbReference>
<dbReference type="PANTHER" id="PTHR28019:SF2">
    <property type="entry name" value="CELL MEMBRANE PROTEIN YLR413W-RELATED"/>
    <property type="match status" value="1"/>
</dbReference>
<comment type="caution">
    <text evidence="2">The sequence shown here is derived from an EMBL/GenBank/DDBJ whole genome shotgun (WGS) entry which is preliminary data.</text>
</comment>
<dbReference type="Pfam" id="PF06687">
    <property type="entry name" value="SUR7"/>
    <property type="match status" value="1"/>
</dbReference>
<keyword evidence="3" id="KW-1185">Reference proteome</keyword>
<dbReference type="InterPro" id="IPR052413">
    <property type="entry name" value="SUR7_domain"/>
</dbReference>
<feature type="transmembrane region" description="Helical" evidence="1">
    <location>
        <begin position="162"/>
        <end position="183"/>
    </location>
</feature>
<feature type="transmembrane region" description="Helical" evidence="1">
    <location>
        <begin position="217"/>
        <end position="241"/>
    </location>
</feature>
<reference evidence="2" key="1">
    <citation type="submission" date="2020-12" db="EMBL/GenBank/DDBJ databases">
        <title>Metabolic potential, ecology and presence of endohyphal bacteria is reflected in genomic diversity of Mucoromycotina.</title>
        <authorList>
            <person name="Muszewska A."/>
            <person name="Okrasinska A."/>
            <person name="Steczkiewicz K."/>
            <person name="Drgas O."/>
            <person name="Orlowska M."/>
            <person name="Perlinska-Lenart U."/>
            <person name="Aleksandrzak-Piekarczyk T."/>
            <person name="Szatraj K."/>
            <person name="Zielenkiewicz U."/>
            <person name="Pilsyk S."/>
            <person name="Malc E."/>
            <person name="Mieczkowski P."/>
            <person name="Kruszewska J.S."/>
            <person name="Biernat P."/>
            <person name="Pawlowska J."/>
        </authorList>
    </citation>
    <scope>NUCLEOTIDE SEQUENCE</scope>
    <source>
        <strain evidence="2">CBS 226.32</strain>
    </source>
</reference>
<sequence>MSKVINIVVTALILASLILQILVLLGNFSGLRSVYIARLDLSNPSSSGGFLNDILDKATNVLSDNIPDYFTLALFVACEGKSSNEIVCTPATFGYNYNTTGILQTIENQIPDWVHSTLTGIQGGVFIPSVIFCFILLCYNFFHQISEYRAKHQIGLCRKIMIFLLSVITFLFCLATFVIQIVVYNMVKNNIDKAKNSLFGGLIDNLVIITTKSGPSIWMSLAAFISLFFVIVLLCVSICCIGGGRSRRTQEDTYEMDRV</sequence>
<feature type="transmembrane region" description="Helical" evidence="1">
    <location>
        <begin position="121"/>
        <end position="142"/>
    </location>
</feature>
<protein>
    <submittedName>
        <fullName evidence="2">Uncharacterized protein</fullName>
    </submittedName>
</protein>
<keyword evidence="1" id="KW-0472">Membrane</keyword>
<dbReference type="AlphaFoldDB" id="A0A8H7RJ94"/>
<dbReference type="EMBL" id="JAEPRC010000063">
    <property type="protein sequence ID" value="KAG2211540.1"/>
    <property type="molecule type" value="Genomic_DNA"/>
</dbReference>
<organism evidence="2 3">
    <name type="scientific">Mucor plumbeus</name>
    <dbReference type="NCBI Taxonomy" id="97098"/>
    <lineage>
        <taxon>Eukaryota</taxon>
        <taxon>Fungi</taxon>
        <taxon>Fungi incertae sedis</taxon>
        <taxon>Mucoromycota</taxon>
        <taxon>Mucoromycotina</taxon>
        <taxon>Mucoromycetes</taxon>
        <taxon>Mucorales</taxon>
        <taxon>Mucorineae</taxon>
        <taxon>Mucoraceae</taxon>
        <taxon>Mucor</taxon>
    </lineage>
</organism>
<gene>
    <name evidence="2" type="ORF">INT46_006556</name>
</gene>
<proteinExistence type="predicted"/>
<keyword evidence="1" id="KW-1133">Transmembrane helix</keyword>
<evidence type="ECO:0000256" key="1">
    <source>
        <dbReference type="SAM" id="Phobius"/>
    </source>
</evidence>
<dbReference type="GO" id="GO:0031505">
    <property type="term" value="P:fungal-type cell wall organization"/>
    <property type="evidence" value="ECO:0007669"/>
    <property type="project" value="TreeGrafter"/>
</dbReference>